<reference evidence="1" key="1">
    <citation type="submission" date="2018-04" db="EMBL/GenBank/DDBJ databases">
        <title>Transcriptome assembly of Sipha flava.</title>
        <authorList>
            <person name="Scully E.D."/>
            <person name="Geib S.M."/>
            <person name="Palmer N.A."/>
            <person name="Koch K."/>
            <person name="Bradshaw J."/>
            <person name="Heng-Moss T."/>
            <person name="Sarath G."/>
        </authorList>
    </citation>
    <scope>NUCLEOTIDE SEQUENCE</scope>
</reference>
<evidence type="ECO:0000313" key="1">
    <source>
        <dbReference type="EMBL" id="MBY69295.1"/>
    </source>
</evidence>
<gene>
    <name evidence="1" type="ORF">g.52744</name>
</gene>
<name>A0A2S2PUW4_9HEMI</name>
<accession>A0A2S2PUW4</accession>
<organism evidence="1">
    <name type="scientific">Sipha flava</name>
    <name type="common">yellow sugarcane aphid</name>
    <dbReference type="NCBI Taxonomy" id="143950"/>
    <lineage>
        <taxon>Eukaryota</taxon>
        <taxon>Metazoa</taxon>
        <taxon>Ecdysozoa</taxon>
        <taxon>Arthropoda</taxon>
        <taxon>Hexapoda</taxon>
        <taxon>Insecta</taxon>
        <taxon>Pterygota</taxon>
        <taxon>Neoptera</taxon>
        <taxon>Paraneoptera</taxon>
        <taxon>Hemiptera</taxon>
        <taxon>Sternorrhyncha</taxon>
        <taxon>Aphidomorpha</taxon>
        <taxon>Aphidoidea</taxon>
        <taxon>Aphididae</taxon>
        <taxon>Sipha</taxon>
    </lineage>
</organism>
<sequence>MFDFELIYKWGCDGSNRQLPYQQRFSTSTNSNDRDLFMFSLVPLQLRCSISSSENKKILWKNPRTSSTRYCRPIKYQYKKETIQSTVQEVEEVNNEIDNIVPIKLKYNDLEIEVRHTLIFSMIDGKF</sequence>
<protein>
    <submittedName>
        <fullName evidence="1">Uncharacterized protein</fullName>
    </submittedName>
</protein>
<dbReference type="AlphaFoldDB" id="A0A2S2PUW4"/>
<dbReference type="EMBL" id="GGMS01000092">
    <property type="protein sequence ID" value="MBY69295.1"/>
    <property type="molecule type" value="Transcribed_RNA"/>
</dbReference>
<proteinExistence type="predicted"/>
<dbReference type="OrthoDB" id="6627303at2759"/>